<protein>
    <recommendedName>
        <fullName evidence="4">F-box domain-containing protein</fullName>
    </recommendedName>
</protein>
<dbReference type="SUPFAM" id="SSF48403">
    <property type="entry name" value="Ankyrin repeat"/>
    <property type="match status" value="1"/>
</dbReference>
<accession>A0A3D8RQE9</accession>
<gene>
    <name evidence="5" type="ORF">DSM5745_06299</name>
</gene>
<keyword evidence="1" id="KW-0677">Repeat</keyword>
<name>A0A3D8RQE9_9EURO</name>
<sequence length="588" mass="65856">MLASLPQELLDEITALLRPGDLARLMAVNHQLFLRIEPLVYSLPDAANQAMFWACRTGQAHFIQRLVLVHGAPVSTVLVHGAPLLTLDIAAARGHLEAFRLLLNLGARVDVPGQAKRNHRMLIKHVSCAATSRDLLRLFFEAGLDAQLRPAHHPSFILGKPLMWLVRTARQSPLEQVRLLLQRGAGVFANEPYEAYRHYFLTPFTAAMYQRHYDPIPLLDLLVSAGVSVRGPEIAAPVARPTHVPIFVAVEAMATTGNTALVEWCLRNGANINQQVPLIDHEIDNVYYYGNPALFYIERIRLWNFTGKVAAGTNNLDIESKVSNPLQGLMYLVERGALIDPARDAHDGRPRTRTPTEYTNKPTPWCLERLLRNCGLDCIRTTPTFRSTVEYLLRRSIHRGDVAELLVRCEYALRPGYEQWSKWSTPTGYKAQSEQTIESWRDLLQLVDSLLDEQRSESTPTRLLAEYITCKAQRLDALHEIGHLTIDHLLAHGADINAPAGEPDGATPLHQLCRAYNAHGRTRSALWYTRQTTVDTDMQELVRHLLSKGADPLRTAQGYTPRELLVADIRSEGCSSSESTVLGVAEIF</sequence>
<dbReference type="InterPro" id="IPR036770">
    <property type="entry name" value="Ankyrin_rpt-contain_sf"/>
</dbReference>
<evidence type="ECO:0000313" key="6">
    <source>
        <dbReference type="Proteomes" id="UP000256690"/>
    </source>
</evidence>
<dbReference type="Proteomes" id="UP000256690">
    <property type="component" value="Unassembled WGS sequence"/>
</dbReference>
<evidence type="ECO:0000313" key="5">
    <source>
        <dbReference type="EMBL" id="RDW76307.1"/>
    </source>
</evidence>
<dbReference type="OrthoDB" id="4508560at2759"/>
<dbReference type="AlphaFoldDB" id="A0A3D8RQE9"/>
<proteinExistence type="predicted"/>
<dbReference type="InterPro" id="IPR002110">
    <property type="entry name" value="Ankyrin_rpt"/>
</dbReference>
<evidence type="ECO:0000256" key="2">
    <source>
        <dbReference type="ARBA" id="ARBA00023043"/>
    </source>
</evidence>
<organism evidence="5 6">
    <name type="scientific">Aspergillus mulundensis</name>
    <dbReference type="NCBI Taxonomy" id="1810919"/>
    <lineage>
        <taxon>Eukaryota</taxon>
        <taxon>Fungi</taxon>
        <taxon>Dikarya</taxon>
        <taxon>Ascomycota</taxon>
        <taxon>Pezizomycotina</taxon>
        <taxon>Eurotiomycetes</taxon>
        <taxon>Eurotiomycetidae</taxon>
        <taxon>Eurotiales</taxon>
        <taxon>Aspergillaceae</taxon>
        <taxon>Aspergillus</taxon>
        <taxon>Aspergillus subgen. Nidulantes</taxon>
    </lineage>
</organism>
<dbReference type="SMART" id="SM00248">
    <property type="entry name" value="ANK"/>
    <property type="match status" value="4"/>
</dbReference>
<dbReference type="RefSeq" id="XP_026602619.1">
    <property type="nucleotide sequence ID" value="XM_026748315.1"/>
</dbReference>
<keyword evidence="6" id="KW-1185">Reference proteome</keyword>
<dbReference type="PANTHER" id="PTHR24189:SF50">
    <property type="entry name" value="ANKYRIN REPEAT AND SOCS BOX PROTEIN 2"/>
    <property type="match status" value="1"/>
</dbReference>
<dbReference type="Gene3D" id="1.25.40.20">
    <property type="entry name" value="Ankyrin repeat-containing domain"/>
    <property type="match status" value="2"/>
</dbReference>
<evidence type="ECO:0000259" key="4">
    <source>
        <dbReference type="PROSITE" id="PS50181"/>
    </source>
</evidence>
<comment type="caution">
    <text evidence="5">The sequence shown here is derived from an EMBL/GenBank/DDBJ whole genome shotgun (WGS) entry which is preliminary data.</text>
</comment>
<feature type="domain" description="F-box" evidence="4">
    <location>
        <begin position="1"/>
        <end position="32"/>
    </location>
</feature>
<dbReference type="PANTHER" id="PTHR24189">
    <property type="entry name" value="MYOTROPHIN"/>
    <property type="match status" value="1"/>
</dbReference>
<evidence type="ECO:0000256" key="3">
    <source>
        <dbReference type="PROSITE-ProRule" id="PRU00023"/>
    </source>
</evidence>
<dbReference type="PROSITE" id="PS50181">
    <property type="entry name" value="FBOX"/>
    <property type="match status" value="1"/>
</dbReference>
<dbReference type="GeneID" id="38116669"/>
<feature type="repeat" description="ANK" evidence="3">
    <location>
        <begin position="87"/>
        <end position="114"/>
    </location>
</feature>
<reference evidence="5 6" key="1">
    <citation type="journal article" date="2018" name="IMA Fungus">
        <title>IMA Genome-F 9: Draft genome sequence of Annulohypoxylon stygium, Aspergillus mulundensis, Berkeleyomyces basicola (syn. Thielaviopsis basicola), Ceratocystis smalleyi, two Cercospora beticola strains, Coleophoma cylindrospora, Fusarium fracticaudum, Phialophora cf. hyalina, and Morchella septimelata.</title>
        <authorList>
            <person name="Wingfield B.D."/>
            <person name="Bills G.F."/>
            <person name="Dong Y."/>
            <person name="Huang W."/>
            <person name="Nel W.J."/>
            <person name="Swalarsk-Parry B.S."/>
            <person name="Vaghefi N."/>
            <person name="Wilken P.M."/>
            <person name="An Z."/>
            <person name="de Beer Z.W."/>
            <person name="De Vos L."/>
            <person name="Chen L."/>
            <person name="Duong T.A."/>
            <person name="Gao Y."/>
            <person name="Hammerbacher A."/>
            <person name="Kikkert J.R."/>
            <person name="Li Y."/>
            <person name="Li H."/>
            <person name="Li K."/>
            <person name="Li Q."/>
            <person name="Liu X."/>
            <person name="Ma X."/>
            <person name="Naidoo K."/>
            <person name="Pethybridge S.J."/>
            <person name="Sun J."/>
            <person name="Steenkamp E.T."/>
            <person name="van der Nest M.A."/>
            <person name="van Wyk S."/>
            <person name="Wingfield M.J."/>
            <person name="Xiong C."/>
            <person name="Yue Q."/>
            <person name="Zhang X."/>
        </authorList>
    </citation>
    <scope>NUCLEOTIDE SEQUENCE [LARGE SCALE GENOMIC DNA]</scope>
    <source>
        <strain evidence="5 6">DSM 5745</strain>
    </source>
</reference>
<dbReference type="InterPro" id="IPR050745">
    <property type="entry name" value="Multifunctional_regulatory"/>
</dbReference>
<dbReference type="PROSITE" id="PS50088">
    <property type="entry name" value="ANK_REPEAT"/>
    <property type="match status" value="1"/>
</dbReference>
<evidence type="ECO:0000256" key="1">
    <source>
        <dbReference type="ARBA" id="ARBA00022737"/>
    </source>
</evidence>
<keyword evidence="2 3" id="KW-0040">ANK repeat</keyword>
<dbReference type="EMBL" id="PVWQ01000007">
    <property type="protein sequence ID" value="RDW76307.1"/>
    <property type="molecule type" value="Genomic_DNA"/>
</dbReference>
<dbReference type="InterPro" id="IPR001810">
    <property type="entry name" value="F-box_dom"/>
</dbReference>